<evidence type="ECO:0000313" key="2">
    <source>
        <dbReference type="EnsemblMetazoa" id="ASIC013201-PA"/>
    </source>
</evidence>
<evidence type="ECO:0000313" key="1">
    <source>
        <dbReference type="EMBL" id="KFB45256.1"/>
    </source>
</evidence>
<dbReference type="AlphaFoldDB" id="A0A084W4W2"/>
<accession>A0A084W4W2</accession>
<evidence type="ECO:0000313" key="3">
    <source>
        <dbReference type="Proteomes" id="UP000030765"/>
    </source>
</evidence>
<name>A0A084W4W2_ANOSI</name>
<proteinExistence type="predicted"/>
<dbReference type="Proteomes" id="UP000030765">
    <property type="component" value="Unassembled WGS sequence"/>
</dbReference>
<sequence length="126" mass="13746">MASTSSGLDAPDLGAIFGYYRWGQFLRTSGQRVAAADSRTRCAMVGFPGPLTLPWEVVEAGRIPSQNETEAKVNPGGVLIAIDSVGGLQEHGWDGESFCEKATLIKQENWSVFTISCRDVLWQERP</sequence>
<dbReference type="EMBL" id="KE525300">
    <property type="protein sequence ID" value="KFB45256.1"/>
    <property type="molecule type" value="Genomic_DNA"/>
</dbReference>
<gene>
    <name evidence="1" type="ORF">ZHAS_00013201</name>
</gene>
<reference evidence="1 3" key="1">
    <citation type="journal article" date="2014" name="BMC Genomics">
        <title>Genome sequence of Anopheles sinensis provides insight into genetics basis of mosquito competence for malaria parasites.</title>
        <authorList>
            <person name="Zhou D."/>
            <person name="Zhang D."/>
            <person name="Ding G."/>
            <person name="Shi L."/>
            <person name="Hou Q."/>
            <person name="Ye Y."/>
            <person name="Xu Y."/>
            <person name="Zhou H."/>
            <person name="Xiong C."/>
            <person name="Li S."/>
            <person name="Yu J."/>
            <person name="Hong S."/>
            <person name="Yu X."/>
            <person name="Zou P."/>
            <person name="Chen C."/>
            <person name="Chang X."/>
            <person name="Wang W."/>
            <person name="Lv Y."/>
            <person name="Sun Y."/>
            <person name="Ma L."/>
            <person name="Shen B."/>
            <person name="Zhu C."/>
        </authorList>
    </citation>
    <scope>NUCLEOTIDE SEQUENCE [LARGE SCALE GENOMIC DNA]</scope>
</reference>
<keyword evidence="3" id="KW-1185">Reference proteome</keyword>
<dbReference type="EnsemblMetazoa" id="ASIC013201-RA">
    <property type="protein sequence ID" value="ASIC013201-PA"/>
    <property type="gene ID" value="ASIC013201"/>
</dbReference>
<dbReference type="VEuPathDB" id="VectorBase:ASIC013201"/>
<protein>
    <submittedName>
        <fullName evidence="1 2">Uncharacterized protein</fullName>
    </submittedName>
</protein>
<organism evidence="1">
    <name type="scientific">Anopheles sinensis</name>
    <name type="common">Mosquito</name>
    <dbReference type="NCBI Taxonomy" id="74873"/>
    <lineage>
        <taxon>Eukaryota</taxon>
        <taxon>Metazoa</taxon>
        <taxon>Ecdysozoa</taxon>
        <taxon>Arthropoda</taxon>
        <taxon>Hexapoda</taxon>
        <taxon>Insecta</taxon>
        <taxon>Pterygota</taxon>
        <taxon>Neoptera</taxon>
        <taxon>Endopterygota</taxon>
        <taxon>Diptera</taxon>
        <taxon>Nematocera</taxon>
        <taxon>Culicoidea</taxon>
        <taxon>Culicidae</taxon>
        <taxon>Anophelinae</taxon>
        <taxon>Anopheles</taxon>
    </lineage>
</organism>
<dbReference type="EMBL" id="ATLV01020389">
    <property type="status" value="NOT_ANNOTATED_CDS"/>
    <property type="molecule type" value="Genomic_DNA"/>
</dbReference>
<reference evidence="2" key="2">
    <citation type="submission" date="2020-05" db="UniProtKB">
        <authorList>
            <consortium name="EnsemblMetazoa"/>
        </authorList>
    </citation>
    <scope>IDENTIFICATION</scope>
</reference>